<proteinExistence type="predicted"/>
<dbReference type="PANTHER" id="PTHR47906:SF5">
    <property type="entry name" value="OS05G0118600 PROTEIN"/>
    <property type="match status" value="1"/>
</dbReference>
<sequence length="87" mass="9636">MKSIRETLAATAPPQMPQLIDPHATLWQKLETIPMTSDQRVLVGEHLSSKENKALPSILTRNGVKWKHQQTTATPMGPHCAQTGRAK</sequence>
<dbReference type="AlphaFoldDB" id="A0A5J9V5R3"/>
<feature type="region of interest" description="Disordered" evidence="1">
    <location>
        <begin position="54"/>
        <end position="87"/>
    </location>
</feature>
<reference evidence="2 3" key="1">
    <citation type="journal article" date="2019" name="Sci. Rep.">
        <title>A high-quality genome of Eragrostis curvula grass provides insights into Poaceae evolution and supports new strategies to enhance forage quality.</title>
        <authorList>
            <person name="Carballo J."/>
            <person name="Santos B.A.C.M."/>
            <person name="Zappacosta D."/>
            <person name="Garbus I."/>
            <person name="Selva J.P."/>
            <person name="Gallo C.A."/>
            <person name="Diaz A."/>
            <person name="Albertini E."/>
            <person name="Caccamo M."/>
            <person name="Echenique V."/>
        </authorList>
    </citation>
    <scope>NUCLEOTIDE SEQUENCE [LARGE SCALE GENOMIC DNA]</scope>
    <source>
        <strain evidence="3">cv. Victoria</strain>
        <tissue evidence="2">Leaf</tissue>
    </source>
</reference>
<dbReference type="Gramene" id="TVU30757">
    <property type="protein sequence ID" value="TVU30757"/>
    <property type="gene ID" value="EJB05_22394"/>
</dbReference>
<evidence type="ECO:0000256" key="1">
    <source>
        <dbReference type="SAM" id="MobiDB-lite"/>
    </source>
</evidence>
<dbReference type="OrthoDB" id="680825at2759"/>
<name>A0A5J9V5R3_9POAL</name>
<dbReference type="PANTHER" id="PTHR47906">
    <property type="entry name" value="OSJNBB0050O03.9 PROTEIN-RELATED"/>
    <property type="match status" value="1"/>
</dbReference>
<protein>
    <submittedName>
        <fullName evidence="2">Uncharacterized protein</fullName>
    </submittedName>
</protein>
<accession>A0A5J9V5R3</accession>
<organism evidence="2 3">
    <name type="scientific">Eragrostis curvula</name>
    <name type="common">weeping love grass</name>
    <dbReference type="NCBI Taxonomy" id="38414"/>
    <lineage>
        <taxon>Eukaryota</taxon>
        <taxon>Viridiplantae</taxon>
        <taxon>Streptophyta</taxon>
        <taxon>Embryophyta</taxon>
        <taxon>Tracheophyta</taxon>
        <taxon>Spermatophyta</taxon>
        <taxon>Magnoliopsida</taxon>
        <taxon>Liliopsida</taxon>
        <taxon>Poales</taxon>
        <taxon>Poaceae</taxon>
        <taxon>PACMAD clade</taxon>
        <taxon>Chloridoideae</taxon>
        <taxon>Eragrostideae</taxon>
        <taxon>Eragrostidinae</taxon>
        <taxon>Eragrostis</taxon>
    </lineage>
</organism>
<feature type="non-terminal residue" evidence="2">
    <location>
        <position position="1"/>
    </location>
</feature>
<comment type="caution">
    <text evidence="2">The sequence shown here is derived from an EMBL/GenBank/DDBJ whole genome shotgun (WGS) entry which is preliminary data.</text>
</comment>
<dbReference type="Proteomes" id="UP000324897">
    <property type="component" value="Chromosome 1"/>
</dbReference>
<gene>
    <name evidence="2" type="ORF">EJB05_22394</name>
</gene>
<dbReference type="EMBL" id="RWGY01000011">
    <property type="protein sequence ID" value="TVU30757.1"/>
    <property type="molecule type" value="Genomic_DNA"/>
</dbReference>
<evidence type="ECO:0000313" key="2">
    <source>
        <dbReference type="EMBL" id="TVU30757.1"/>
    </source>
</evidence>
<evidence type="ECO:0000313" key="3">
    <source>
        <dbReference type="Proteomes" id="UP000324897"/>
    </source>
</evidence>
<keyword evidence="3" id="KW-1185">Reference proteome</keyword>